<dbReference type="OrthoDB" id="128089at2"/>
<dbReference type="GO" id="GO:0005524">
    <property type="term" value="F:ATP binding"/>
    <property type="evidence" value="ECO:0007669"/>
    <property type="project" value="UniProtKB-KW"/>
</dbReference>
<dbReference type="Pfam" id="PF13635">
    <property type="entry name" value="DUF4143"/>
    <property type="match status" value="1"/>
</dbReference>
<evidence type="ECO:0000313" key="4">
    <source>
        <dbReference type="Proteomes" id="UP000280935"/>
    </source>
</evidence>
<dbReference type="Proteomes" id="UP000280935">
    <property type="component" value="Unassembled WGS sequence"/>
</dbReference>
<comment type="caution">
    <text evidence="3">The sequence shown here is derived from an EMBL/GenBank/DDBJ whole genome shotgun (WGS) entry which is preliminary data.</text>
</comment>
<dbReference type="PANTHER" id="PTHR43566">
    <property type="entry name" value="CONSERVED PROTEIN"/>
    <property type="match status" value="1"/>
</dbReference>
<dbReference type="PANTHER" id="PTHR43566:SF2">
    <property type="entry name" value="DUF4143 DOMAIN-CONTAINING PROTEIN"/>
    <property type="match status" value="1"/>
</dbReference>
<name>A0A3P1WPX6_9ACTN</name>
<evidence type="ECO:0000313" key="3">
    <source>
        <dbReference type="EMBL" id="RRD48315.1"/>
    </source>
</evidence>
<reference evidence="3 4" key="1">
    <citation type="submission" date="2018-11" db="EMBL/GenBank/DDBJ databases">
        <title>Genomes From Bacteria Associated with the Canine Oral Cavity: a Test Case for Automated Genome-Based Taxonomic Assignment.</title>
        <authorList>
            <person name="Coil D.A."/>
            <person name="Jospin G."/>
            <person name="Darling A.E."/>
            <person name="Wallis C."/>
            <person name="Davis I.J."/>
            <person name="Harris S."/>
            <person name="Eisen J.A."/>
            <person name="Holcombe L.J."/>
            <person name="O'Flynn C."/>
        </authorList>
    </citation>
    <scope>NUCLEOTIDE SEQUENCE [LARGE SCALE GENOMIC DNA]</scope>
    <source>
        <strain evidence="3 4">OH2822_COT-296</strain>
    </source>
</reference>
<feature type="region of interest" description="Disordered" evidence="1">
    <location>
        <begin position="1"/>
        <end position="33"/>
    </location>
</feature>
<evidence type="ECO:0000256" key="1">
    <source>
        <dbReference type="SAM" id="MobiDB-lite"/>
    </source>
</evidence>
<protein>
    <submittedName>
        <fullName evidence="3">ATP-binding protein</fullName>
    </submittedName>
</protein>
<feature type="domain" description="DUF4143" evidence="2">
    <location>
        <begin position="177"/>
        <end position="341"/>
    </location>
</feature>
<organism evidence="3 4">
    <name type="scientific">Arachnia propionica</name>
    <dbReference type="NCBI Taxonomy" id="1750"/>
    <lineage>
        <taxon>Bacteria</taxon>
        <taxon>Bacillati</taxon>
        <taxon>Actinomycetota</taxon>
        <taxon>Actinomycetes</taxon>
        <taxon>Propionibacteriales</taxon>
        <taxon>Propionibacteriaceae</taxon>
        <taxon>Arachnia</taxon>
    </lineage>
</organism>
<proteinExistence type="predicted"/>
<keyword evidence="3" id="KW-0067">ATP-binding</keyword>
<dbReference type="EMBL" id="RQYT01000045">
    <property type="protein sequence ID" value="RRD48315.1"/>
    <property type="molecule type" value="Genomic_DNA"/>
</dbReference>
<dbReference type="AlphaFoldDB" id="A0A3P1WPX6"/>
<keyword evidence="3" id="KW-0547">Nucleotide-binding</keyword>
<accession>A0A3P1WPX6</accession>
<sequence length="393" mass="42897">MRSSSSALPRGHRDDPRHDPPIRAPSYLDDPRTRQLHELAPEQVLTGPRPRMLDEWQLLPEVWDQVRRTVDREATPGQFILTGSATPADDHTRHTGAGRFLRQQMRTLSWWEHEPHLGTVSLEALFDGAVVEADREALTFEEVLARLLRPGFPAWRDAEPGDASLLMRGYLDEVVRTDLSRLGGVRNSPAVIGRLLAAIAASSASPVSNQALARDLAPVAPDLSPVTVARYVDLLSRLFVVERQEPWAPRLRSRARLRTAAKLHLADPALAAVALQAPLVSLREDPATAGALFESAVHHDLAVLSGPFGGRIQHYRDSNGHELDAVVLHPDGRWGAVEVKLAGARIGEAARSLATTVEQIVGEPAFRLIVTGTGPTLTLPDGAVTCGLHRLRP</sequence>
<dbReference type="InterPro" id="IPR025420">
    <property type="entry name" value="DUF4143"/>
</dbReference>
<feature type="compositionally biased region" description="Basic and acidic residues" evidence="1">
    <location>
        <begin position="11"/>
        <end position="21"/>
    </location>
</feature>
<gene>
    <name evidence="3" type="ORF">EII35_13540</name>
</gene>
<evidence type="ECO:0000259" key="2">
    <source>
        <dbReference type="Pfam" id="PF13635"/>
    </source>
</evidence>